<accession>B6H8L3</accession>
<organism evidence="1 2">
    <name type="scientific">Penicillium rubens (strain ATCC 28089 / DSM 1075 / NRRL 1951 / Wisconsin 54-1255)</name>
    <name type="common">Penicillium chrysogenum</name>
    <dbReference type="NCBI Taxonomy" id="500485"/>
    <lineage>
        <taxon>Eukaryota</taxon>
        <taxon>Fungi</taxon>
        <taxon>Dikarya</taxon>
        <taxon>Ascomycota</taxon>
        <taxon>Pezizomycotina</taxon>
        <taxon>Eurotiomycetes</taxon>
        <taxon>Eurotiomycetidae</taxon>
        <taxon>Eurotiales</taxon>
        <taxon>Aspergillaceae</taxon>
        <taxon>Penicillium</taxon>
        <taxon>Penicillium chrysogenum species complex</taxon>
    </lineage>
</organism>
<keyword evidence="2" id="KW-1185">Reference proteome</keyword>
<dbReference type="VEuPathDB" id="FungiDB:PCH_Pc16g04260"/>
<dbReference type="EMBL" id="AM920431">
    <property type="protein sequence ID" value="CAP93096.1"/>
    <property type="molecule type" value="Genomic_DNA"/>
</dbReference>
<sequence length="162" mass="18172">MSQVSQQRGLAELPFSTLGAGFSSPSHRWQDLCQAHRAQGDLVAPNKERLDLVSLVDAHYIPYMSHLGPLASGPSRATPDATCFLNYHLRKWTGIDFMDHRLAPSGVSVLCYADLLGYVLFLNDMHKYTWTYIDIMSLSISSKGNRRHIGHVRGQLIDADMR</sequence>
<reference evidence="1 2" key="1">
    <citation type="journal article" date="2008" name="Nat. Biotechnol.">
        <title>Genome sequencing and analysis of the filamentous fungus Penicillium chrysogenum.</title>
        <authorList>
            <person name="van den Berg M.A."/>
            <person name="Albang R."/>
            <person name="Albermann K."/>
            <person name="Badger J.H."/>
            <person name="Daran J.-M."/>
            <person name="Driessen A.J.M."/>
            <person name="Garcia-Estrada C."/>
            <person name="Fedorova N.D."/>
            <person name="Harris D.M."/>
            <person name="Heijne W.H.M."/>
            <person name="Joardar V.S."/>
            <person name="Kiel J.A.K.W."/>
            <person name="Kovalchuk A."/>
            <person name="Martin J.F."/>
            <person name="Nierman W.C."/>
            <person name="Nijland J.G."/>
            <person name="Pronk J.T."/>
            <person name="Roubos J.A."/>
            <person name="van der Klei I.J."/>
            <person name="van Peij N.N.M.E."/>
            <person name="Veenhuis M."/>
            <person name="von Doehren H."/>
            <person name="Wagner C."/>
            <person name="Wortman J.R."/>
            <person name="Bovenberg R.A.L."/>
        </authorList>
    </citation>
    <scope>NUCLEOTIDE SEQUENCE [LARGE SCALE GENOMIC DNA]</scope>
    <source>
        <strain evidence="2">ATCC 28089 / DSM 1075 / NRRL 1951 / Wisconsin 54-1255</strain>
    </source>
</reference>
<protein>
    <submittedName>
        <fullName evidence="1">Uncharacterized protein</fullName>
    </submittedName>
</protein>
<dbReference type="HOGENOM" id="CLU_1635952_0_0_1"/>
<name>B6H8L3_PENRW</name>
<gene>
    <name evidence="1" type="ORF">Pc16g04260</name>
    <name evidence="1" type="ORF">PCH_Pc16g04260</name>
</gene>
<dbReference type="OrthoDB" id="10552426at2759"/>
<evidence type="ECO:0000313" key="1">
    <source>
        <dbReference type="EMBL" id="CAP93096.1"/>
    </source>
</evidence>
<dbReference type="AlphaFoldDB" id="B6H8L3"/>
<dbReference type="Proteomes" id="UP000000724">
    <property type="component" value="Contig Pc00c16"/>
</dbReference>
<evidence type="ECO:0000313" key="2">
    <source>
        <dbReference type="Proteomes" id="UP000000724"/>
    </source>
</evidence>
<proteinExistence type="predicted"/>